<reference evidence="1" key="1">
    <citation type="submission" date="2021-01" db="EMBL/GenBank/DDBJ databases">
        <authorList>
            <person name="Lovell J.T."/>
            <person name="Bentley N."/>
            <person name="Bhattarai G."/>
            <person name="Jenkins J.W."/>
            <person name="Sreedasyam A."/>
            <person name="Alarcon Y."/>
            <person name="Bock C."/>
            <person name="Boston L."/>
            <person name="Carlson J."/>
            <person name="Cervantes K."/>
            <person name="Clermont K."/>
            <person name="Krom N."/>
            <person name="Kubenka K."/>
            <person name="Mamidi S."/>
            <person name="Mattison C."/>
            <person name="Monteros M."/>
            <person name="Pisani C."/>
            <person name="Plott C."/>
            <person name="Rajasekar S."/>
            <person name="Rhein H.S."/>
            <person name="Rohla C."/>
            <person name="Song M."/>
            <person name="Hilaire R.S."/>
            <person name="Shu S."/>
            <person name="Wells L."/>
            <person name="Wang X."/>
            <person name="Webber J."/>
            <person name="Heerema R.J."/>
            <person name="Klein P."/>
            <person name="Conner P."/>
            <person name="Grauke L."/>
            <person name="Grimwood J."/>
            <person name="Schmutz J."/>
            <person name="Randall J.J."/>
        </authorList>
    </citation>
    <scope>NUCLEOTIDE SEQUENCE</scope>
    <source>
        <tissue evidence="1">Leaf</tissue>
    </source>
</reference>
<dbReference type="AlphaFoldDB" id="A0A922G0I9"/>
<name>A0A922G0I9_CARIL</name>
<evidence type="ECO:0000313" key="1">
    <source>
        <dbReference type="EMBL" id="KAG6731836.1"/>
    </source>
</evidence>
<dbReference type="EMBL" id="CM031825">
    <property type="protein sequence ID" value="KAG6731836.1"/>
    <property type="molecule type" value="Genomic_DNA"/>
</dbReference>
<dbReference type="Proteomes" id="UP000811246">
    <property type="component" value="Chromosome 1"/>
</dbReference>
<sequence>MNLSNHFFTQSSSAFRNGARFLPKMELEVQDEVFRVSETGSNGDEINGPGRVSTLLLFCLFDND</sequence>
<accession>A0A922G0I9</accession>
<proteinExistence type="predicted"/>
<evidence type="ECO:0000313" key="2">
    <source>
        <dbReference type="Proteomes" id="UP000811246"/>
    </source>
</evidence>
<organism evidence="1 2">
    <name type="scientific">Carya illinoinensis</name>
    <name type="common">Pecan</name>
    <dbReference type="NCBI Taxonomy" id="32201"/>
    <lineage>
        <taxon>Eukaryota</taxon>
        <taxon>Viridiplantae</taxon>
        <taxon>Streptophyta</taxon>
        <taxon>Embryophyta</taxon>
        <taxon>Tracheophyta</taxon>
        <taxon>Spermatophyta</taxon>
        <taxon>Magnoliopsida</taxon>
        <taxon>eudicotyledons</taxon>
        <taxon>Gunneridae</taxon>
        <taxon>Pentapetalae</taxon>
        <taxon>rosids</taxon>
        <taxon>fabids</taxon>
        <taxon>Fagales</taxon>
        <taxon>Juglandaceae</taxon>
        <taxon>Carya</taxon>
    </lineage>
</organism>
<protein>
    <submittedName>
        <fullName evidence="1">Uncharacterized protein</fullName>
    </submittedName>
</protein>
<comment type="caution">
    <text evidence="1">The sequence shown here is derived from an EMBL/GenBank/DDBJ whole genome shotgun (WGS) entry which is preliminary data.</text>
</comment>
<gene>
    <name evidence="1" type="ORF">I3842_01G149000</name>
</gene>